<sequence>MLKIREYEFDFDISAPGDLEKYLHSCEVMAEKEKLAPKMPTDVQDPQYMQDYYKWLSAYCKILTDWIDDILGDGACNKLLGPKTSLSGLMNVYDEISEAATAQGNAIGQHIRKYMPNRATRRKVKVQK</sequence>
<reference evidence="2 3" key="1">
    <citation type="submission" date="2024-03" db="EMBL/GenBank/DDBJ databases">
        <title>Human intestinal bacterial collection.</title>
        <authorList>
            <person name="Pauvert C."/>
            <person name="Hitch T.C.A."/>
            <person name="Clavel T."/>
        </authorList>
    </citation>
    <scope>NUCLEOTIDE SEQUENCE [LARGE SCALE GENOMIC DNA]</scope>
    <source>
        <strain evidence="2 3">CLA-JM-H11</strain>
    </source>
</reference>
<keyword evidence="3" id="KW-1185">Reference proteome</keyword>
<organism evidence="2 3">
    <name type="scientific">Ruthenibacterium intestinale</name>
    <dbReference type="NCBI Taxonomy" id="3133163"/>
    <lineage>
        <taxon>Bacteria</taxon>
        <taxon>Bacillati</taxon>
        <taxon>Bacillota</taxon>
        <taxon>Clostridia</taxon>
        <taxon>Eubacteriales</taxon>
        <taxon>Oscillospiraceae</taxon>
        <taxon>Ruthenibacterium</taxon>
    </lineage>
</organism>
<dbReference type="RefSeq" id="WP_349217302.1">
    <property type="nucleotide sequence ID" value="NZ_JBBMFA010000116.1"/>
</dbReference>
<proteinExistence type="predicted"/>
<dbReference type="EMBL" id="JBBMFA010000116">
    <property type="protein sequence ID" value="MEQ2521828.1"/>
    <property type="molecule type" value="Genomic_DNA"/>
</dbReference>
<dbReference type="Pfam" id="PF20378">
    <property type="entry name" value="DUF6673"/>
    <property type="match status" value="1"/>
</dbReference>
<evidence type="ECO:0000313" key="3">
    <source>
        <dbReference type="Proteomes" id="UP001477672"/>
    </source>
</evidence>
<dbReference type="InterPro" id="IPR046655">
    <property type="entry name" value="DUF6673"/>
</dbReference>
<name>A0ABV1GJK5_9FIRM</name>
<accession>A0ABV1GJK5</accession>
<dbReference type="Proteomes" id="UP001477672">
    <property type="component" value="Unassembled WGS sequence"/>
</dbReference>
<evidence type="ECO:0000313" key="2">
    <source>
        <dbReference type="EMBL" id="MEQ2521828.1"/>
    </source>
</evidence>
<gene>
    <name evidence="2" type="ORF">WMO24_15530</name>
</gene>
<protein>
    <submittedName>
        <fullName evidence="2">DUF6673 family protein</fullName>
    </submittedName>
</protein>
<comment type="caution">
    <text evidence="2">The sequence shown here is derived from an EMBL/GenBank/DDBJ whole genome shotgun (WGS) entry which is preliminary data.</text>
</comment>
<feature type="domain" description="DUF6673" evidence="1">
    <location>
        <begin position="27"/>
        <end position="123"/>
    </location>
</feature>
<evidence type="ECO:0000259" key="1">
    <source>
        <dbReference type="Pfam" id="PF20378"/>
    </source>
</evidence>